<comment type="caution">
    <text evidence="1">The sequence shown here is derived from an EMBL/GenBank/DDBJ whole genome shotgun (WGS) entry which is preliminary data.</text>
</comment>
<name>A0A1Y2DNE8_9PEZI</name>
<sequence>MSHLYPNHHDGYRRGHYYHYNDRHHEDYDLHRHHDNDYRYDDYHPRQDLAQHSYRDSSRQSSRPSRYIVNELEIIISRSTSGRGNTVFYNSPRSTIYVRPERSSSSWTPAYGGSSDEVWTSPVRYGYSSDSYNGSRTCRGCGRRELEGGFCRDCIEVRVSRPLVEIVRGYGRSTLSPRRRIVELR</sequence>
<dbReference type="RefSeq" id="XP_040713018.1">
    <property type="nucleotide sequence ID" value="XM_040860822.1"/>
</dbReference>
<dbReference type="AlphaFoldDB" id="A0A1Y2DNE8"/>
<evidence type="ECO:0000313" key="2">
    <source>
        <dbReference type="Proteomes" id="UP000193689"/>
    </source>
</evidence>
<accession>A0A1Y2DNE8</accession>
<dbReference type="InParanoid" id="A0A1Y2DNE8"/>
<keyword evidence="2" id="KW-1185">Reference proteome</keyword>
<dbReference type="GeneID" id="63777034"/>
<dbReference type="EMBL" id="MCFJ01000011">
    <property type="protein sequence ID" value="ORY60791.1"/>
    <property type="molecule type" value="Genomic_DNA"/>
</dbReference>
<reference evidence="1 2" key="1">
    <citation type="submission" date="2016-07" db="EMBL/GenBank/DDBJ databases">
        <title>Pervasive Adenine N6-methylation of Active Genes in Fungi.</title>
        <authorList>
            <consortium name="DOE Joint Genome Institute"/>
            <person name="Mondo S.J."/>
            <person name="Dannebaum R.O."/>
            <person name="Kuo R.C."/>
            <person name="Labutti K."/>
            <person name="Haridas S."/>
            <person name="Kuo A."/>
            <person name="Salamov A."/>
            <person name="Ahrendt S.R."/>
            <person name="Lipzen A."/>
            <person name="Sullivan W."/>
            <person name="Andreopoulos W.B."/>
            <person name="Clum A."/>
            <person name="Lindquist E."/>
            <person name="Daum C."/>
            <person name="Ramamoorthy G.K."/>
            <person name="Gryganskyi A."/>
            <person name="Culley D."/>
            <person name="Magnuson J.K."/>
            <person name="James T.Y."/>
            <person name="O'Malley M.A."/>
            <person name="Stajich J.E."/>
            <person name="Spatafora J.W."/>
            <person name="Visel A."/>
            <person name="Grigoriev I.V."/>
        </authorList>
    </citation>
    <scope>NUCLEOTIDE SEQUENCE [LARGE SCALE GENOMIC DNA]</scope>
    <source>
        <strain evidence="1 2">CBS 129021</strain>
    </source>
</reference>
<gene>
    <name evidence="1" type="ORF">BCR38DRAFT_442523</name>
</gene>
<evidence type="ECO:0000313" key="1">
    <source>
        <dbReference type="EMBL" id="ORY60791.1"/>
    </source>
</evidence>
<organism evidence="1 2">
    <name type="scientific">Pseudomassariella vexata</name>
    <dbReference type="NCBI Taxonomy" id="1141098"/>
    <lineage>
        <taxon>Eukaryota</taxon>
        <taxon>Fungi</taxon>
        <taxon>Dikarya</taxon>
        <taxon>Ascomycota</taxon>
        <taxon>Pezizomycotina</taxon>
        <taxon>Sordariomycetes</taxon>
        <taxon>Xylariomycetidae</taxon>
        <taxon>Amphisphaeriales</taxon>
        <taxon>Pseudomassariaceae</taxon>
        <taxon>Pseudomassariella</taxon>
    </lineage>
</organism>
<protein>
    <submittedName>
        <fullName evidence="1">Uncharacterized protein</fullName>
    </submittedName>
</protein>
<dbReference type="Proteomes" id="UP000193689">
    <property type="component" value="Unassembled WGS sequence"/>
</dbReference>
<proteinExistence type="predicted"/>